<evidence type="ECO:0000259" key="1">
    <source>
        <dbReference type="Pfam" id="PF01408"/>
    </source>
</evidence>
<evidence type="ECO:0000313" key="3">
    <source>
        <dbReference type="EMBL" id="MBB6051082.1"/>
    </source>
</evidence>
<dbReference type="InterPro" id="IPR036291">
    <property type="entry name" value="NAD(P)-bd_dom_sf"/>
</dbReference>
<evidence type="ECO:0000259" key="2">
    <source>
        <dbReference type="Pfam" id="PF22725"/>
    </source>
</evidence>
<dbReference type="Gene3D" id="3.30.360.10">
    <property type="entry name" value="Dihydrodipicolinate Reductase, domain 2"/>
    <property type="match status" value="1"/>
</dbReference>
<dbReference type="InterPro" id="IPR055170">
    <property type="entry name" value="GFO_IDH_MocA-like_dom"/>
</dbReference>
<dbReference type="Proteomes" id="UP000520814">
    <property type="component" value="Unassembled WGS sequence"/>
</dbReference>
<dbReference type="GO" id="GO:0000166">
    <property type="term" value="F:nucleotide binding"/>
    <property type="evidence" value="ECO:0007669"/>
    <property type="project" value="InterPro"/>
</dbReference>
<dbReference type="RefSeq" id="WP_184197227.1">
    <property type="nucleotide sequence ID" value="NZ_JACHGW010000002.1"/>
</dbReference>
<name>A0A7W9SQR4_ARMRO</name>
<dbReference type="EMBL" id="JACHGW010000002">
    <property type="protein sequence ID" value="MBB6051082.1"/>
    <property type="molecule type" value="Genomic_DNA"/>
</dbReference>
<comment type="caution">
    <text evidence="3">The sequence shown here is derived from an EMBL/GenBank/DDBJ whole genome shotgun (WGS) entry which is preliminary data.</text>
</comment>
<feature type="domain" description="Gfo/Idh/MocA-like oxidoreductase N-terminal" evidence="1">
    <location>
        <begin position="3"/>
        <end position="123"/>
    </location>
</feature>
<evidence type="ECO:0000313" key="4">
    <source>
        <dbReference type="Proteomes" id="UP000520814"/>
    </source>
</evidence>
<feature type="domain" description="GFO/IDH/MocA-like oxidoreductase" evidence="2">
    <location>
        <begin position="164"/>
        <end position="250"/>
    </location>
</feature>
<proteinExistence type="predicted"/>
<keyword evidence="4" id="KW-1185">Reference proteome</keyword>
<accession>A0A7W9SQR4</accession>
<protein>
    <submittedName>
        <fullName evidence="3">Putative dehydrogenase</fullName>
    </submittedName>
</protein>
<sequence length="335" mass="36094">MRKALLVGAGGMGQAWAKNLVAHADQVAFAGWVDIRDGAAAAAAEKHALSGLWTGTELEKAIAEVQPDFVVDVTIPEAHHHVTLTALAHGIPVIGEKPMAHSMEAARAMVAASERAGKLYMVSQSRRYDNRIRAYRRLIEKTCGPLGILNADFYIGAHFGGFRDEMDHVLLLDMAIHTFDQARYLSGADPVAVYAEEFNPAWSWYKGAASATCLFEMANGLRFTYRGSWCAEGLHTSWECEWRASGATGTALWDGHSTVKGAKVTGTEGFHYATEPTDEPILEEVAGGIAGSLEDFLHALETGATPMGECHDNIKSLAMVFAAVESATTGKRVTI</sequence>
<dbReference type="PANTHER" id="PTHR43377">
    <property type="entry name" value="BILIVERDIN REDUCTASE A"/>
    <property type="match status" value="1"/>
</dbReference>
<organism evidence="3 4">
    <name type="scientific">Armatimonas rosea</name>
    <dbReference type="NCBI Taxonomy" id="685828"/>
    <lineage>
        <taxon>Bacteria</taxon>
        <taxon>Bacillati</taxon>
        <taxon>Armatimonadota</taxon>
        <taxon>Armatimonadia</taxon>
        <taxon>Armatimonadales</taxon>
        <taxon>Armatimonadaceae</taxon>
        <taxon>Armatimonas</taxon>
    </lineage>
</organism>
<dbReference type="AlphaFoldDB" id="A0A7W9SQR4"/>
<dbReference type="InterPro" id="IPR051450">
    <property type="entry name" value="Gfo/Idh/MocA_Oxidoreductases"/>
</dbReference>
<dbReference type="SUPFAM" id="SSF55347">
    <property type="entry name" value="Glyceraldehyde-3-phosphate dehydrogenase-like, C-terminal domain"/>
    <property type="match status" value="1"/>
</dbReference>
<dbReference type="PANTHER" id="PTHR43377:SF1">
    <property type="entry name" value="BILIVERDIN REDUCTASE A"/>
    <property type="match status" value="1"/>
</dbReference>
<dbReference type="InterPro" id="IPR000683">
    <property type="entry name" value="Gfo/Idh/MocA-like_OxRdtase_N"/>
</dbReference>
<dbReference type="Pfam" id="PF01408">
    <property type="entry name" value="GFO_IDH_MocA"/>
    <property type="match status" value="1"/>
</dbReference>
<gene>
    <name evidence="3" type="ORF">HNQ39_002873</name>
</gene>
<dbReference type="Gene3D" id="3.40.50.720">
    <property type="entry name" value="NAD(P)-binding Rossmann-like Domain"/>
    <property type="match status" value="1"/>
</dbReference>
<reference evidence="3 4" key="1">
    <citation type="submission" date="2020-08" db="EMBL/GenBank/DDBJ databases">
        <title>Genomic Encyclopedia of Type Strains, Phase IV (KMG-IV): sequencing the most valuable type-strain genomes for metagenomic binning, comparative biology and taxonomic classification.</title>
        <authorList>
            <person name="Goeker M."/>
        </authorList>
    </citation>
    <scope>NUCLEOTIDE SEQUENCE [LARGE SCALE GENOMIC DNA]</scope>
    <source>
        <strain evidence="3 4">DSM 23562</strain>
    </source>
</reference>
<dbReference type="SUPFAM" id="SSF51735">
    <property type="entry name" value="NAD(P)-binding Rossmann-fold domains"/>
    <property type="match status" value="1"/>
</dbReference>
<dbReference type="Pfam" id="PF22725">
    <property type="entry name" value="GFO_IDH_MocA_C3"/>
    <property type="match status" value="1"/>
</dbReference>